<sequence length="237" mass="25036">MTVLRSWKLRGAVVAAFALFAALNAPALHLLGWNERTEYPASAGKRDIAAVFLSGDMGLRLGMSKDIARGLAARGYPVTGISSPVAFSKHLDRAQTDAVVTDAIEDALARGARKVVLIGQSFGADILATVVPGLPLRLRSQVAGVVLVVPSNNVHFRADPSGIAYLGTPDARPARALARMEWTRLTCVHGADEAASLCGMLGHGTARDVPLPGDHYLHHDAPRVVNAIVSAISDMHK</sequence>
<comment type="caution">
    <text evidence="2">The sequence shown here is derived from an EMBL/GenBank/DDBJ whole genome shotgun (WGS) entry which is preliminary data.</text>
</comment>
<feature type="domain" description="Bacterial virulence" evidence="1">
    <location>
        <begin position="47"/>
        <end position="233"/>
    </location>
</feature>
<proteinExistence type="predicted"/>
<dbReference type="AlphaFoldDB" id="A0A7W6EU11"/>
<dbReference type="InterPro" id="IPR029058">
    <property type="entry name" value="AB_hydrolase_fold"/>
</dbReference>
<reference evidence="2 3" key="1">
    <citation type="submission" date="2020-08" db="EMBL/GenBank/DDBJ databases">
        <title>Genomic Encyclopedia of Type Strains, Phase IV (KMG-IV): sequencing the most valuable type-strain genomes for metagenomic binning, comparative biology and taxonomic classification.</title>
        <authorList>
            <person name="Goeker M."/>
        </authorList>
    </citation>
    <scope>NUCLEOTIDE SEQUENCE [LARGE SCALE GENOMIC DNA]</scope>
    <source>
        <strain evidence="2 3">DSM 14552</strain>
    </source>
</reference>
<dbReference type="Proteomes" id="UP000562395">
    <property type="component" value="Unassembled WGS sequence"/>
</dbReference>
<organism evidence="2 3">
    <name type="scientific">Novosphingobium hassiacum</name>
    <dbReference type="NCBI Taxonomy" id="173676"/>
    <lineage>
        <taxon>Bacteria</taxon>
        <taxon>Pseudomonadati</taxon>
        <taxon>Pseudomonadota</taxon>
        <taxon>Alphaproteobacteria</taxon>
        <taxon>Sphingomonadales</taxon>
        <taxon>Sphingomonadaceae</taxon>
        <taxon>Novosphingobium</taxon>
    </lineage>
</organism>
<evidence type="ECO:0000259" key="1">
    <source>
        <dbReference type="Pfam" id="PF06057"/>
    </source>
</evidence>
<evidence type="ECO:0000313" key="3">
    <source>
        <dbReference type="Proteomes" id="UP000562395"/>
    </source>
</evidence>
<name>A0A7W6EU11_9SPHN</name>
<dbReference type="EMBL" id="JACICY010000001">
    <property type="protein sequence ID" value="MBB3858798.1"/>
    <property type="molecule type" value="Genomic_DNA"/>
</dbReference>
<dbReference type="InterPro" id="IPR010333">
    <property type="entry name" value="VirJ"/>
</dbReference>
<protein>
    <submittedName>
        <fullName evidence="2">Type IV secretory pathway VirJ component</fullName>
    </submittedName>
</protein>
<dbReference type="SUPFAM" id="SSF53474">
    <property type="entry name" value="alpha/beta-Hydrolases"/>
    <property type="match status" value="1"/>
</dbReference>
<accession>A0A7W6EU11</accession>
<dbReference type="Gene3D" id="3.40.50.1820">
    <property type="entry name" value="alpha/beta hydrolase"/>
    <property type="match status" value="1"/>
</dbReference>
<keyword evidence="3" id="KW-1185">Reference proteome</keyword>
<evidence type="ECO:0000313" key="2">
    <source>
        <dbReference type="EMBL" id="MBB3858798.1"/>
    </source>
</evidence>
<gene>
    <name evidence="2" type="ORF">GGQ88_000038</name>
</gene>
<dbReference type="RefSeq" id="WP_183611016.1">
    <property type="nucleotide sequence ID" value="NZ_JACICY010000001.1"/>
</dbReference>
<dbReference type="Pfam" id="PF06057">
    <property type="entry name" value="VirJ"/>
    <property type="match status" value="1"/>
</dbReference>